<feature type="transmembrane region" description="Helical" evidence="1">
    <location>
        <begin position="58"/>
        <end position="76"/>
    </location>
</feature>
<gene>
    <name evidence="2" type="ORF">ABIA69_001391</name>
</gene>
<feature type="transmembrane region" description="Helical" evidence="1">
    <location>
        <begin position="33"/>
        <end position="52"/>
    </location>
</feature>
<proteinExistence type="predicted"/>
<dbReference type="EMBL" id="JBEPSB010000004">
    <property type="protein sequence ID" value="MET4560247.1"/>
    <property type="molecule type" value="Genomic_DNA"/>
</dbReference>
<organism evidence="2 3">
    <name type="scientific">Lysinibacillus parviboronicapiens</name>
    <dbReference type="NCBI Taxonomy" id="436516"/>
    <lineage>
        <taxon>Bacteria</taxon>
        <taxon>Bacillati</taxon>
        <taxon>Bacillota</taxon>
        <taxon>Bacilli</taxon>
        <taxon>Bacillales</taxon>
        <taxon>Bacillaceae</taxon>
        <taxon>Lysinibacillus</taxon>
    </lineage>
</organism>
<comment type="caution">
    <text evidence="2">The sequence shown here is derived from an EMBL/GenBank/DDBJ whole genome shotgun (WGS) entry which is preliminary data.</text>
</comment>
<evidence type="ECO:0000256" key="1">
    <source>
        <dbReference type="SAM" id="Phobius"/>
    </source>
</evidence>
<dbReference type="Proteomes" id="UP001549363">
    <property type="component" value="Unassembled WGS sequence"/>
</dbReference>
<keyword evidence="3" id="KW-1185">Reference proteome</keyword>
<evidence type="ECO:0008006" key="4">
    <source>
        <dbReference type="Google" id="ProtNLM"/>
    </source>
</evidence>
<reference evidence="2 3" key="1">
    <citation type="submission" date="2024-06" db="EMBL/GenBank/DDBJ databases">
        <title>Sorghum-associated microbial communities from plants grown in Nebraska, USA.</title>
        <authorList>
            <person name="Schachtman D."/>
        </authorList>
    </citation>
    <scope>NUCLEOTIDE SEQUENCE [LARGE SCALE GENOMIC DNA]</scope>
    <source>
        <strain evidence="2 3">736</strain>
    </source>
</reference>
<protein>
    <recommendedName>
        <fullName evidence="4">DUF2273 domain-containing protein</fullName>
    </recommendedName>
</protein>
<keyword evidence="1" id="KW-0472">Membrane</keyword>
<sequence>MRQFVKKIDKSIDKVNKFFGVSIQRPDPSQKTIRIGSTLGTVLGIIVFIFGFIGGFKWSVIGGVFIVLSNIGNLLSEKK</sequence>
<keyword evidence="1" id="KW-1133">Transmembrane helix</keyword>
<keyword evidence="1" id="KW-0812">Transmembrane</keyword>
<dbReference type="RefSeq" id="WP_354471349.1">
    <property type="nucleotide sequence ID" value="NZ_JBEPSB010000004.1"/>
</dbReference>
<name>A0ABV2PH18_9BACI</name>
<evidence type="ECO:0000313" key="3">
    <source>
        <dbReference type="Proteomes" id="UP001549363"/>
    </source>
</evidence>
<evidence type="ECO:0000313" key="2">
    <source>
        <dbReference type="EMBL" id="MET4560247.1"/>
    </source>
</evidence>
<accession>A0ABV2PH18</accession>